<proteinExistence type="predicted"/>
<name>A0A0N4WIG7_HAEPC</name>
<organism evidence="4">
    <name type="scientific">Haemonchus placei</name>
    <name type="common">Barber's pole worm</name>
    <dbReference type="NCBI Taxonomy" id="6290"/>
    <lineage>
        <taxon>Eukaryota</taxon>
        <taxon>Metazoa</taxon>
        <taxon>Ecdysozoa</taxon>
        <taxon>Nematoda</taxon>
        <taxon>Chromadorea</taxon>
        <taxon>Rhabditida</taxon>
        <taxon>Rhabditina</taxon>
        <taxon>Rhabditomorpha</taxon>
        <taxon>Strongyloidea</taxon>
        <taxon>Trichostrongylidae</taxon>
        <taxon>Haemonchus</taxon>
    </lineage>
</organism>
<keyword evidence="3" id="KW-1185">Reference proteome</keyword>
<dbReference type="WBParaSite" id="HPLM_0001075101-mRNA-1">
    <property type="protein sequence ID" value="HPLM_0001075101-mRNA-1"/>
    <property type="gene ID" value="HPLM_0001075101"/>
</dbReference>
<dbReference type="Pfam" id="PF09737">
    <property type="entry name" value="Det1"/>
    <property type="match status" value="1"/>
</dbReference>
<dbReference type="OrthoDB" id="18339at2759"/>
<feature type="compositionally biased region" description="Basic and acidic residues" evidence="1">
    <location>
        <begin position="1"/>
        <end position="12"/>
    </location>
</feature>
<evidence type="ECO:0000256" key="1">
    <source>
        <dbReference type="SAM" id="MobiDB-lite"/>
    </source>
</evidence>
<dbReference type="Proteomes" id="UP000268014">
    <property type="component" value="Unassembled WGS sequence"/>
</dbReference>
<dbReference type="STRING" id="6290.A0A0N4WIG7"/>
<dbReference type="EMBL" id="UZAF01017377">
    <property type="protein sequence ID" value="VDO41006.1"/>
    <property type="molecule type" value="Genomic_DNA"/>
</dbReference>
<evidence type="ECO:0000313" key="2">
    <source>
        <dbReference type="EMBL" id="VDO41006.1"/>
    </source>
</evidence>
<evidence type="ECO:0000313" key="3">
    <source>
        <dbReference type="Proteomes" id="UP000268014"/>
    </source>
</evidence>
<gene>
    <name evidence="2" type="ORF">HPLM_LOCUS10743</name>
</gene>
<sequence>MSNRIEFPRDVEFTPGPSSPGSLFGQDWQERRAYVRPSDNIVVMLNERERGYTRNAMSEGMYRRVLSVLPFCGCHHSSSENPYLDPLYFSIDEKIHSNLMYGRMRFDLGPVKIFARRTQHHVCTLGLPPSLASKSPSCVILFHPQDPLAIAFDRIRTDQPLTFYLPSASED</sequence>
<reference evidence="4" key="1">
    <citation type="submission" date="2017-02" db="UniProtKB">
        <authorList>
            <consortium name="WormBaseParasite"/>
        </authorList>
    </citation>
    <scope>IDENTIFICATION</scope>
</reference>
<feature type="region of interest" description="Disordered" evidence="1">
    <location>
        <begin position="1"/>
        <end position="25"/>
    </location>
</feature>
<evidence type="ECO:0000313" key="4">
    <source>
        <dbReference type="WBParaSite" id="HPLM_0001075101-mRNA-1"/>
    </source>
</evidence>
<reference evidence="2 3" key="2">
    <citation type="submission" date="2018-11" db="EMBL/GenBank/DDBJ databases">
        <authorList>
            <consortium name="Pathogen Informatics"/>
        </authorList>
    </citation>
    <scope>NUCLEOTIDE SEQUENCE [LARGE SCALE GENOMIC DNA]</scope>
    <source>
        <strain evidence="2 3">MHpl1</strain>
    </source>
</reference>
<accession>A0A0N4WIG7</accession>
<dbReference type="AlphaFoldDB" id="A0A0N4WIG7"/>
<dbReference type="InterPro" id="IPR019138">
    <property type="entry name" value="De-etiolated_protein_1_Det1"/>
</dbReference>
<protein>
    <submittedName>
        <fullName evidence="4">DUF4329 domain-containing protein</fullName>
    </submittedName>
</protein>